<dbReference type="AlphaFoldDB" id="A0A382WJJ9"/>
<name>A0A382WJJ9_9ZZZZ</name>
<accession>A0A382WJJ9</accession>
<protein>
    <submittedName>
        <fullName evidence="1">Uncharacterized protein</fullName>
    </submittedName>
</protein>
<dbReference type="EMBL" id="UINC01160256">
    <property type="protein sequence ID" value="SVD58800.1"/>
    <property type="molecule type" value="Genomic_DNA"/>
</dbReference>
<sequence>MDGYRQSKLLSQVNNSNLANLKNKNLHNLIAFNIERKQFATFTAL</sequence>
<gene>
    <name evidence="1" type="ORF">METZ01_LOCUS411654</name>
</gene>
<reference evidence="1" key="1">
    <citation type="submission" date="2018-05" db="EMBL/GenBank/DDBJ databases">
        <authorList>
            <person name="Lanie J.A."/>
            <person name="Ng W.-L."/>
            <person name="Kazmierczak K.M."/>
            <person name="Andrzejewski T.M."/>
            <person name="Davidsen T.M."/>
            <person name="Wayne K.J."/>
            <person name="Tettelin H."/>
            <person name="Glass J.I."/>
            <person name="Rusch D."/>
            <person name="Podicherti R."/>
            <person name="Tsui H.-C.T."/>
            <person name="Winkler M.E."/>
        </authorList>
    </citation>
    <scope>NUCLEOTIDE SEQUENCE</scope>
</reference>
<proteinExistence type="predicted"/>
<feature type="non-terminal residue" evidence="1">
    <location>
        <position position="45"/>
    </location>
</feature>
<organism evidence="1">
    <name type="scientific">marine metagenome</name>
    <dbReference type="NCBI Taxonomy" id="408172"/>
    <lineage>
        <taxon>unclassified sequences</taxon>
        <taxon>metagenomes</taxon>
        <taxon>ecological metagenomes</taxon>
    </lineage>
</organism>
<evidence type="ECO:0000313" key="1">
    <source>
        <dbReference type="EMBL" id="SVD58800.1"/>
    </source>
</evidence>